<keyword evidence="4 17" id="KW-0728">SH3 domain</keyword>
<dbReference type="STRING" id="1257118.L8H7W5"/>
<dbReference type="InterPro" id="IPR011009">
    <property type="entry name" value="Kinase-like_dom_sf"/>
</dbReference>
<dbReference type="PANTHER" id="PTHR44329">
    <property type="entry name" value="SERINE/THREONINE-PROTEIN KINASE TNNI3K-RELATED"/>
    <property type="match status" value="1"/>
</dbReference>
<keyword evidence="10 23" id="KW-0418">Kinase</keyword>
<dbReference type="InterPro" id="IPR020859">
    <property type="entry name" value="ROC"/>
</dbReference>
<dbReference type="Pfam" id="PF25497">
    <property type="entry name" value="COR-B"/>
    <property type="match status" value="1"/>
</dbReference>
<evidence type="ECO:0000259" key="22">
    <source>
        <dbReference type="PROSITE" id="PS51424"/>
    </source>
</evidence>
<dbReference type="KEGG" id="acan:ACA1_024410"/>
<dbReference type="GO" id="GO:0004709">
    <property type="term" value="F:MAP kinase kinase kinase activity"/>
    <property type="evidence" value="ECO:0007669"/>
    <property type="project" value="UniProtKB-EC"/>
</dbReference>
<dbReference type="Pfam" id="PF16095">
    <property type="entry name" value="COR-A"/>
    <property type="match status" value="1"/>
</dbReference>
<comment type="catalytic activity">
    <reaction evidence="13">
        <text>L-threonyl-[protein] + ATP = O-phospho-L-threonyl-[protein] + ADP + H(+)</text>
        <dbReference type="Rhea" id="RHEA:46608"/>
        <dbReference type="Rhea" id="RHEA-COMP:11060"/>
        <dbReference type="Rhea" id="RHEA-COMP:11605"/>
        <dbReference type="ChEBI" id="CHEBI:15378"/>
        <dbReference type="ChEBI" id="CHEBI:30013"/>
        <dbReference type="ChEBI" id="CHEBI:30616"/>
        <dbReference type="ChEBI" id="CHEBI:61977"/>
        <dbReference type="ChEBI" id="CHEBI:456216"/>
        <dbReference type="EC" id="2.7.11.25"/>
    </reaction>
</comment>
<dbReference type="GO" id="GO:0005525">
    <property type="term" value="F:GTP binding"/>
    <property type="evidence" value="ECO:0007669"/>
    <property type="project" value="InterPro"/>
</dbReference>
<dbReference type="InterPro" id="IPR027417">
    <property type="entry name" value="P-loop_NTPase"/>
</dbReference>
<dbReference type="PROSITE" id="PS50002">
    <property type="entry name" value="SH3"/>
    <property type="match status" value="1"/>
</dbReference>
<evidence type="ECO:0000256" key="18">
    <source>
        <dbReference type="PROSITE-ProRule" id="PRU10141"/>
    </source>
</evidence>
<comment type="similarity">
    <text evidence="3">Belongs to the protein kinase superfamily. TKL Ser/Thr protein kinase family. ROCO subfamily.</text>
</comment>
<dbReference type="PROSITE" id="PS51419">
    <property type="entry name" value="RAB"/>
    <property type="match status" value="1"/>
</dbReference>
<evidence type="ECO:0000256" key="5">
    <source>
        <dbReference type="ARBA" id="ARBA00022527"/>
    </source>
</evidence>
<comment type="catalytic activity">
    <reaction evidence="16">
        <text>L-seryl-[protein] + ATP = O-phospho-L-seryl-[protein] + ADP + H(+)</text>
        <dbReference type="Rhea" id="RHEA:17989"/>
        <dbReference type="Rhea" id="RHEA-COMP:9863"/>
        <dbReference type="Rhea" id="RHEA-COMP:11604"/>
        <dbReference type="ChEBI" id="CHEBI:15378"/>
        <dbReference type="ChEBI" id="CHEBI:29999"/>
        <dbReference type="ChEBI" id="CHEBI:30616"/>
        <dbReference type="ChEBI" id="CHEBI:83421"/>
        <dbReference type="ChEBI" id="CHEBI:456216"/>
        <dbReference type="EC" id="2.7.11.1"/>
    </reaction>
</comment>
<dbReference type="SMART" id="SM00369">
    <property type="entry name" value="LRR_TYP"/>
    <property type="match status" value="3"/>
</dbReference>
<reference evidence="23 24" key="1">
    <citation type="journal article" date="2013" name="Genome Biol.">
        <title>Genome of Acanthamoeba castellanii highlights extensive lateral gene transfer and early evolution of tyrosine kinase signaling.</title>
        <authorList>
            <person name="Clarke M."/>
            <person name="Lohan A.J."/>
            <person name="Liu B."/>
            <person name="Lagkouvardos I."/>
            <person name="Roy S."/>
            <person name="Zafar N."/>
            <person name="Bertelli C."/>
            <person name="Schilde C."/>
            <person name="Kianianmomeni A."/>
            <person name="Burglin T.R."/>
            <person name="Frech C."/>
            <person name="Turcotte B."/>
            <person name="Kopec K.O."/>
            <person name="Synnott J.M."/>
            <person name="Choo C."/>
            <person name="Paponov I."/>
            <person name="Finkler A."/>
            <person name="Soon Heng Tan C."/>
            <person name="Hutchins A.P."/>
            <person name="Weinmeier T."/>
            <person name="Rattei T."/>
            <person name="Chu J.S."/>
            <person name="Gimenez G."/>
            <person name="Irimia M."/>
            <person name="Rigden D.J."/>
            <person name="Fitzpatrick D.A."/>
            <person name="Lorenzo-Morales J."/>
            <person name="Bateman A."/>
            <person name="Chiu C.H."/>
            <person name="Tang P."/>
            <person name="Hegemann P."/>
            <person name="Fromm H."/>
            <person name="Raoult D."/>
            <person name="Greub G."/>
            <person name="Miranda-Saavedra D."/>
            <person name="Chen N."/>
            <person name="Nash P."/>
            <person name="Ginger M.L."/>
            <person name="Horn M."/>
            <person name="Schaap P."/>
            <person name="Caler L."/>
            <person name="Loftus B."/>
        </authorList>
    </citation>
    <scope>NUCLEOTIDE SEQUENCE [LARGE SCALE GENOMIC DNA]</scope>
    <source>
        <strain evidence="23 24">Neff</strain>
    </source>
</reference>
<dbReference type="GO" id="GO:0005524">
    <property type="term" value="F:ATP binding"/>
    <property type="evidence" value="ECO:0007669"/>
    <property type="project" value="UniProtKB-UniRule"/>
</dbReference>
<dbReference type="EMBL" id="KB007906">
    <property type="protein sequence ID" value="ELR21240.1"/>
    <property type="molecule type" value="Genomic_DNA"/>
</dbReference>
<dbReference type="RefSeq" id="XP_004345366.1">
    <property type="nucleotide sequence ID" value="XM_004345316.1"/>
</dbReference>
<evidence type="ECO:0000256" key="11">
    <source>
        <dbReference type="ARBA" id="ARBA00022840"/>
    </source>
</evidence>
<dbReference type="OrthoDB" id="30737at2759"/>
<feature type="domain" description="SH3" evidence="20">
    <location>
        <begin position="743"/>
        <end position="803"/>
    </location>
</feature>
<feature type="region of interest" description="Disordered" evidence="19">
    <location>
        <begin position="1344"/>
        <end position="1376"/>
    </location>
</feature>
<dbReference type="InterPro" id="IPR032171">
    <property type="entry name" value="COR-A"/>
</dbReference>
<dbReference type="Gene3D" id="3.30.70.1390">
    <property type="entry name" value="ROC domain from the Parkinson's disease-associated leucine-rich repeat kinase 2"/>
    <property type="match status" value="1"/>
</dbReference>
<evidence type="ECO:0000256" key="15">
    <source>
        <dbReference type="ARBA" id="ARBA00048329"/>
    </source>
</evidence>
<evidence type="ECO:0000256" key="2">
    <source>
        <dbReference type="ARBA" id="ARBA00006529"/>
    </source>
</evidence>
<proteinExistence type="inferred from homology"/>
<evidence type="ECO:0000256" key="12">
    <source>
        <dbReference type="ARBA" id="ARBA00023134"/>
    </source>
</evidence>
<dbReference type="Gene3D" id="1.10.10.10">
    <property type="entry name" value="Winged helix-like DNA-binding domain superfamily/Winged helix DNA-binding domain"/>
    <property type="match status" value="1"/>
</dbReference>
<dbReference type="InterPro" id="IPR003591">
    <property type="entry name" value="Leu-rich_rpt_typical-subtyp"/>
</dbReference>
<dbReference type="InterPro" id="IPR001245">
    <property type="entry name" value="Ser-Thr/Tyr_kinase_cat_dom"/>
</dbReference>
<keyword evidence="6" id="KW-0433">Leucine-rich repeat</keyword>
<dbReference type="PRINTS" id="PR00109">
    <property type="entry name" value="TYRKINASE"/>
</dbReference>
<dbReference type="SMART" id="SM00220">
    <property type="entry name" value="S_TKc"/>
    <property type="match status" value="1"/>
</dbReference>
<feature type="domain" description="Protein kinase" evidence="21">
    <location>
        <begin position="1005"/>
        <end position="1256"/>
    </location>
</feature>
<evidence type="ECO:0000256" key="19">
    <source>
        <dbReference type="SAM" id="MobiDB-lite"/>
    </source>
</evidence>
<dbReference type="Proteomes" id="UP000011083">
    <property type="component" value="Unassembled WGS sequence"/>
</dbReference>
<keyword evidence="9 18" id="KW-0547">Nucleotide-binding</keyword>
<dbReference type="SUPFAM" id="SSF52058">
    <property type="entry name" value="L domain-like"/>
    <property type="match status" value="1"/>
</dbReference>
<keyword evidence="5" id="KW-0723">Serine/threonine-protein kinase</keyword>
<dbReference type="InterPro" id="IPR032675">
    <property type="entry name" value="LRR_dom_sf"/>
</dbReference>
<dbReference type="PANTHER" id="PTHR44329:SF298">
    <property type="entry name" value="MIXED LINEAGE KINASE DOMAIN-LIKE PROTEIN"/>
    <property type="match status" value="1"/>
</dbReference>
<dbReference type="InterPro" id="IPR058932">
    <property type="entry name" value="KDD_N"/>
</dbReference>
<dbReference type="Gene3D" id="3.80.10.10">
    <property type="entry name" value="Ribonuclease Inhibitor"/>
    <property type="match status" value="1"/>
</dbReference>
<dbReference type="NCBIfam" id="TIGR00231">
    <property type="entry name" value="small_GTP"/>
    <property type="match status" value="1"/>
</dbReference>
<evidence type="ECO:0000256" key="14">
    <source>
        <dbReference type="ARBA" id="ARBA00047899"/>
    </source>
</evidence>
<dbReference type="SUPFAM" id="SSF50044">
    <property type="entry name" value="SH3-domain"/>
    <property type="match status" value="1"/>
</dbReference>
<dbReference type="SUPFAM" id="SSF52540">
    <property type="entry name" value="P-loop containing nucleoside triphosphate hydrolases"/>
    <property type="match status" value="2"/>
</dbReference>
<dbReference type="Gene3D" id="3.90.180.10">
    <property type="entry name" value="Medium-chain alcohol dehydrogenases, catalytic domain"/>
    <property type="match status" value="1"/>
</dbReference>
<evidence type="ECO:0000313" key="23">
    <source>
        <dbReference type="EMBL" id="ELR21240.1"/>
    </source>
</evidence>
<dbReference type="InterPro" id="IPR001611">
    <property type="entry name" value="Leu-rich_rpt"/>
</dbReference>
<dbReference type="SUPFAM" id="SSF56112">
    <property type="entry name" value="Protein kinase-like (PK-like)"/>
    <property type="match status" value="1"/>
</dbReference>
<dbReference type="Gene3D" id="3.40.50.300">
    <property type="entry name" value="P-loop containing nucleotide triphosphate hydrolases"/>
    <property type="match status" value="2"/>
</dbReference>
<accession>L8H7W5</accession>
<evidence type="ECO:0000256" key="9">
    <source>
        <dbReference type="ARBA" id="ARBA00022741"/>
    </source>
</evidence>
<keyword evidence="11 18" id="KW-0067">ATP-binding</keyword>
<comment type="similarity">
    <text evidence="2">Belongs to the protein kinase superfamily. STE Ser/Thr protein kinase family. MAP kinase kinase kinase subfamily.</text>
</comment>
<dbReference type="SUPFAM" id="SSF51735">
    <property type="entry name" value="NAD(P)-binding Rossmann-fold domains"/>
    <property type="match status" value="1"/>
</dbReference>
<evidence type="ECO:0000259" key="20">
    <source>
        <dbReference type="PROSITE" id="PS50002"/>
    </source>
</evidence>
<dbReference type="PROSITE" id="PS51424">
    <property type="entry name" value="ROC"/>
    <property type="match status" value="1"/>
</dbReference>
<dbReference type="PROSITE" id="PS50011">
    <property type="entry name" value="PROTEIN_KINASE_DOM"/>
    <property type="match status" value="1"/>
</dbReference>
<evidence type="ECO:0000256" key="17">
    <source>
        <dbReference type="PROSITE-ProRule" id="PRU00192"/>
    </source>
</evidence>
<dbReference type="InterPro" id="IPR036388">
    <property type="entry name" value="WH-like_DNA-bd_sf"/>
</dbReference>
<dbReference type="InterPro" id="IPR000719">
    <property type="entry name" value="Prot_kinase_dom"/>
</dbReference>
<evidence type="ECO:0000256" key="8">
    <source>
        <dbReference type="ARBA" id="ARBA00022737"/>
    </source>
</evidence>
<dbReference type="Gene3D" id="3.40.50.720">
    <property type="entry name" value="NAD(P)-binding Rossmann-like Domain"/>
    <property type="match status" value="1"/>
</dbReference>
<dbReference type="InterPro" id="IPR051681">
    <property type="entry name" value="Ser/Thr_Kinases-Pseudokinases"/>
</dbReference>
<dbReference type="PROSITE" id="PS00107">
    <property type="entry name" value="PROTEIN_KINASE_ATP"/>
    <property type="match status" value="1"/>
</dbReference>
<gene>
    <name evidence="23" type="ORF">ACA1_024410</name>
</gene>
<dbReference type="PRINTS" id="PR00449">
    <property type="entry name" value="RASTRNSFRMNG"/>
</dbReference>
<dbReference type="GO" id="GO:0005737">
    <property type="term" value="C:cytoplasm"/>
    <property type="evidence" value="ECO:0007669"/>
    <property type="project" value="UniProtKB-ARBA"/>
</dbReference>
<dbReference type="SMART" id="SM00174">
    <property type="entry name" value="RHO"/>
    <property type="match status" value="1"/>
</dbReference>
<dbReference type="Pfam" id="PF07653">
    <property type="entry name" value="SH3_2"/>
    <property type="match status" value="1"/>
</dbReference>
<dbReference type="PROSITE" id="PS51450">
    <property type="entry name" value="LRR"/>
    <property type="match status" value="1"/>
</dbReference>
<feature type="domain" description="Roc" evidence="22">
    <location>
        <begin position="403"/>
        <end position="599"/>
    </location>
</feature>
<dbReference type="Gene3D" id="1.10.510.10">
    <property type="entry name" value="Transferase(Phosphotransferase) domain 1"/>
    <property type="match status" value="1"/>
</dbReference>
<dbReference type="VEuPathDB" id="AmoebaDB:ACA1_024410"/>
<evidence type="ECO:0000256" key="10">
    <source>
        <dbReference type="ARBA" id="ARBA00022777"/>
    </source>
</evidence>
<dbReference type="InterPro" id="IPR017441">
    <property type="entry name" value="Protein_kinase_ATP_BS"/>
</dbReference>
<comment type="catalytic activity">
    <reaction evidence="15">
        <text>L-seryl-[protein] + ATP = O-phospho-L-seryl-[protein] + ADP + H(+)</text>
        <dbReference type="Rhea" id="RHEA:17989"/>
        <dbReference type="Rhea" id="RHEA-COMP:9863"/>
        <dbReference type="Rhea" id="RHEA-COMP:11604"/>
        <dbReference type="ChEBI" id="CHEBI:15378"/>
        <dbReference type="ChEBI" id="CHEBI:29999"/>
        <dbReference type="ChEBI" id="CHEBI:30616"/>
        <dbReference type="ChEBI" id="CHEBI:83421"/>
        <dbReference type="ChEBI" id="CHEBI:456216"/>
        <dbReference type="EC" id="2.7.11.25"/>
    </reaction>
</comment>
<feature type="region of interest" description="Disordered" evidence="19">
    <location>
        <begin position="1474"/>
        <end position="1516"/>
    </location>
</feature>
<dbReference type="Pfam" id="PF26370">
    <property type="entry name" value="KDD_N"/>
    <property type="match status" value="1"/>
</dbReference>
<dbReference type="InterPro" id="IPR001452">
    <property type="entry name" value="SH3_domain"/>
</dbReference>
<evidence type="ECO:0000256" key="16">
    <source>
        <dbReference type="ARBA" id="ARBA00048679"/>
    </source>
</evidence>
<evidence type="ECO:0000256" key="4">
    <source>
        <dbReference type="ARBA" id="ARBA00022443"/>
    </source>
</evidence>
<evidence type="ECO:0000259" key="21">
    <source>
        <dbReference type="PROSITE" id="PS50011"/>
    </source>
</evidence>
<comment type="catalytic activity">
    <reaction evidence="14">
        <text>L-threonyl-[protein] + ATP = O-phospho-L-threonyl-[protein] + ADP + H(+)</text>
        <dbReference type="Rhea" id="RHEA:46608"/>
        <dbReference type="Rhea" id="RHEA-COMP:11060"/>
        <dbReference type="Rhea" id="RHEA-COMP:11605"/>
        <dbReference type="ChEBI" id="CHEBI:15378"/>
        <dbReference type="ChEBI" id="CHEBI:30013"/>
        <dbReference type="ChEBI" id="CHEBI:30616"/>
        <dbReference type="ChEBI" id="CHEBI:61977"/>
        <dbReference type="ChEBI" id="CHEBI:456216"/>
        <dbReference type="EC" id="2.7.11.1"/>
    </reaction>
</comment>
<feature type="binding site" evidence="18">
    <location>
        <position position="1033"/>
    </location>
    <ligand>
        <name>ATP</name>
        <dbReference type="ChEBI" id="CHEBI:30616"/>
    </ligand>
</feature>
<dbReference type="InterPro" id="IPR036028">
    <property type="entry name" value="SH3-like_dom_sf"/>
</dbReference>
<dbReference type="Pfam" id="PF13855">
    <property type="entry name" value="LRR_8"/>
    <property type="match status" value="1"/>
</dbReference>
<evidence type="ECO:0000313" key="24">
    <source>
        <dbReference type="Proteomes" id="UP000011083"/>
    </source>
</evidence>
<evidence type="ECO:0000256" key="3">
    <source>
        <dbReference type="ARBA" id="ARBA00008171"/>
    </source>
</evidence>
<evidence type="ECO:0000256" key="1">
    <source>
        <dbReference type="ARBA" id="ARBA00001946"/>
    </source>
</evidence>
<dbReference type="CDD" id="cd13999">
    <property type="entry name" value="STKc_MAP3K-like"/>
    <property type="match status" value="1"/>
</dbReference>
<keyword evidence="8" id="KW-0677">Repeat</keyword>
<name>L8H7W5_ACACF</name>
<dbReference type="Gene3D" id="2.30.30.40">
    <property type="entry name" value="SH3 Domains"/>
    <property type="match status" value="1"/>
</dbReference>
<dbReference type="InterPro" id="IPR036291">
    <property type="entry name" value="NAD(P)-bd_dom_sf"/>
</dbReference>
<dbReference type="InterPro" id="IPR005225">
    <property type="entry name" value="Small_GTP-bd"/>
</dbReference>
<dbReference type="GO" id="GO:0003924">
    <property type="term" value="F:GTPase activity"/>
    <property type="evidence" value="ECO:0007669"/>
    <property type="project" value="InterPro"/>
</dbReference>
<dbReference type="Pfam" id="PF08477">
    <property type="entry name" value="Roc"/>
    <property type="match status" value="1"/>
</dbReference>
<evidence type="ECO:0000256" key="6">
    <source>
        <dbReference type="ARBA" id="ARBA00022614"/>
    </source>
</evidence>
<organism evidence="23 24">
    <name type="scientific">Acanthamoeba castellanii (strain ATCC 30010 / Neff)</name>
    <dbReference type="NCBI Taxonomy" id="1257118"/>
    <lineage>
        <taxon>Eukaryota</taxon>
        <taxon>Amoebozoa</taxon>
        <taxon>Discosea</taxon>
        <taxon>Longamoebia</taxon>
        <taxon>Centramoebida</taxon>
        <taxon>Acanthamoebidae</taxon>
        <taxon>Acanthamoeba</taxon>
    </lineage>
</organism>
<comment type="cofactor">
    <cofactor evidence="1">
        <name>Mg(2+)</name>
        <dbReference type="ChEBI" id="CHEBI:18420"/>
    </cofactor>
</comment>
<dbReference type="Gene3D" id="3.30.310.200">
    <property type="match status" value="1"/>
</dbReference>
<feature type="compositionally biased region" description="Basic and acidic residues" evidence="19">
    <location>
        <begin position="1488"/>
        <end position="1516"/>
    </location>
</feature>
<evidence type="ECO:0000256" key="13">
    <source>
        <dbReference type="ARBA" id="ARBA00047559"/>
    </source>
</evidence>
<dbReference type="SMART" id="SM00326">
    <property type="entry name" value="SH3"/>
    <property type="match status" value="1"/>
</dbReference>
<dbReference type="Gene3D" id="3.30.200.20">
    <property type="entry name" value="Phosphorylase Kinase, domain 1"/>
    <property type="match status" value="1"/>
</dbReference>
<evidence type="ECO:0000256" key="7">
    <source>
        <dbReference type="ARBA" id="ARBA00022679"/>
    </source>
</evidence>
<dbReference type="GeneID" id="14922126"/>
<keyword evidence="12" id="KW-0342">GTP-binding</keyword>
<dbReference type="Pfam" id="PF07714">
    <property type="entry name" value="PK_Tyr_Ser-Thr"/>
    <property type="match status" value="1"/>
</dbReference>
<keyword evidence="24" id="KW-1185">Reference proteome</keyword>
<protein>
    <submittedName>
        <fullName evidence="23">Serine/threonineprotein kinase</fullName>
    </submittedName>
</protein>
<dbReference type="InterPro" id="IPR001806">
    <property type="entry name" value="Small_GTPase"/>
</dbReference>
<dbReference type="SMART" id="SM00175">
    <property type="entry name" value="RAB"/>
    <property type="match status" value="1"/>
</dbReference>
<sequence>MADQTTKGGQQRLKIVCIGEARTSYKSEILRRYLRTNAALKQKLFTAEVGASATAAAPTLTNTTDPHKNVVFEGDVAAAEGSAKAVSVAVEIVDAAPEDHNRLFAYPRTDLFLIFFSIDDHEAQKHLLTRWIPELSQHCPGTPYGLVCTSTVLRTARSNHMTLVQGKELAKKLKAHRYWELGYGAKRRAMTLTPQMIAQHQQQQQAEGEEPDGGVEATKDEKALDEEIRVLFAEATASVAFPSSKEAKDLNKRKKMMEKVKNEVSTAVSEGKTEISFRKRGLDNTHVPKNMGKYMKEVKKLVLSDNKLFFFPMAVLDMVNLHTLELKNNALTHLPKEITRLTNLKKFDLENNQLTSLPGEMGSMTQLEELKLKGNFLDGFLPPEALGNMTRGILAYLRDLHKGAERCYRMKLMFVGKEAAGKSSLSYYLMNNKRIEKAPLSTDGIDINNWDIPVPEFATEFAEIADKLMKDNWGNKPVTFAVWDFAGQEVYYSTHQFYLSRRSLYLCVFDLTDPDITSGNFHRVSYWLQSINAKAKGAPIICVGTKQDLCSPSQINETFLKMQDQFSSFGVKEFMPVSCISGKGIKELKMVIMKAALKQRTMGEQIPKIYLELERMVERKRVELAYLKKPPTVYFEEFRVMAMNIPKLEDEEELIRAMEFLNELGSLVYFRKAGLSDIVILDPRWLTEVMATVVSSKTMLEKGILQHKFLFNHIWKGDQYPAYLHPHLLLLLEKFQITFRLRRKRIVLRAVEDVTGRTQNQLSFKVGDKIMLLEKPKVGRWWKGMHNGQTGYFQANHVEDTGQPPEFTLEDESLVPCLLTPEPPPGLLEKEWPLADETAPLQIGRVWRFSFLPLPFFPQVIVRLLHSGESRLHWKHGMVVENIRGDAWSLIQVDHGQGTLSVHVRSASPTALQDMISSVEEEVDILRDWFGVTFTEIKVPCTHCIREKKKDVYLFTLDECELASAEDRKVLICQSGVIGRIEVPLTEIVPDIAMAQYKKVAFSKIEMGPVIGQGAYADVYKATYDGKTVAVKKLNNAKGFKEFRAEVKFMSVVDHPNIVLLKGICLNPPCIITEFMELGNLHSYLDDANNKLTWQQSIKIAEDVAKGMHFLHSQSPARIHRDLKSPNILLCLDSEGRIMAKVADFGTARSLAPTIAGRTVDNPIWLAPEVMRNEEYTEKADVYSYGIILYEIYTRKFPFGKKTRFQIELEVVDGKRPDLPDDCPPFYMDLTTSCWSGIPSERPAFQTVLEKLKSSLPVTYRALAPFSAETPISVRVDVGDVVYLEPDRKKPLSSADVISVKCTHRAQTIFLPSDFLQTHCECVPFEDYFFNTYQQLQTAPLVRTSSATMPSSPLSSTSSPISSLNSSTDKSSPLLPSASVSLPPPLVLPPLGSMNTTDGAVELLLSPLSNTGERSVSFITSAGPILLGKKAAAVLLSPRVLHYERVERITAERERSGGSAGGLFGLHKMEQDKRSASYRLMQKNNIPKKPEDKDREGRERELKEEQDDETKSRLDDVSEETILAEYGFHRIIDEEEQPNTILPHFAKRLDNNPTLLNPHEVLIAVQLIFLPERNLVLSLKKQGADNLGQGITKAITESGKICAPPGEDAKERGWLVGTVQQIGAALQGKLDIKEGDRVIPIYSLSSIPIKLTSIDNVMGERFIFAKGTAVAFARSTFALPPPEFEMDVAAVAVDVASCLSQIERAATTGTMVIIGLGKLGLTALCFLRKVVPAARIIAIDKDDARLDAARALKKADIVQKMYDINHLAHRFVNERVSNRNARNSAEVLSFVRQSSRGGADVVLHCTRAVGLESSAILSAKRGGSVLFCRQNADPGRVSLLAPSNDVSLVTTGGAVSNAHVQRVFELLRAEMELRKHFIAYARSTVVK</sequence>
<dbReference type="InterPro" id="IPR057263">
    <property type="entry name" value="COR-B"/>
</dbReference>
<keyword evidence="7" id="KW-0808">Transferase</keyword>